<organism evidence="4 5">
    <name type="scientific">Thermaerobacter subterraneus DSM 13965</name>
    <dbReference type="NCBI Taxonomy" id="867903"/>
    <lineage>
        <taxon>Bacteria</taxon>
        <taxon>Bacillati</taxon>
        <taxon>Bacillota</taxon>
        <taxon>Clostridia</taxon>
        <taxon>Eubacteriales</taxon>
        <taxon>Clostridiales Family XVII. Incertae Sedis</taxon>
        <taxon>Thermaerobacter</taxon>
    </lineage>
</organism>
<feature type="transmembrane region" description="Helical" evidence="3">
    <location>
        <begin position="418"/>
        <end position="438"/>
    </location>
</feature>
<protein>
    <submittedName>
        <fullName evidence="4">GerA spore germination protein</fullName>
    </submittedName>
</protein>
<comment type="caution">
    <text evidence="4">The sequence shown here is derived from an EMBL/GenBank/DDBJ whole genome shotgun (WGS) entry which is preliminary data.</text>
</comment>
<name>K6P2J8_9FIRM</name>
<evidence type="ECO:0000256" key="1">
    <source>
        <dbReference type="ARBA" id="ARBA00005278"/>
    </source>
</evidence>
<dbReference type="Pfam" id="PF03323">
    <property type="entry name" value="GerA"/>
    <property type="match status" value="1"/>
</dbReference>
<dbReference type="PANTHER" id="PTHR22550">
    <property type="entry name" value="SPORE GERMINATION PROTEIN"/>
    <property type="match status" value="1"/>
</dbReference>
<dbReference type="InterPro" id="IPR004995">
    <property type="entry name" value="Spore_Ger"/>
</dbReference>
<dbReference type="RefSeq" id="WP_006903306.1">
    <property type="nucleotide sequence ID" value="NZ_JH976535.1"/>
</dbReference>
<dbReference type="STRING" id="867903.ThesuDRAFT_01040"/>
<dbReference type="eggNOG" id="COG0697">
    <property type="taxonomic scope" value="Bacteria"/>
</dbReference>
<dbReference type="HOGENOM" id="CLU_021639_4_0_9"/>
<keyword evidence="2 3" id="KW-0472">Membrane</keyword>
<dbReference type="PANTHER" id="PTHR22550:SF5">
    <property type="entry name" value="LEUCINE ZIPPER PROTEIN 4"/>
    <property type="match status" value="1"/>
</dbReference>
<keyword evidence="5" id="KW-1185">Reference proteome</keyword>
<dbReference type="GO" id="GO:0009847">
    <property type="term" value="P:spore germination"/>
    <property type="evidence" value="ECO:0007669"/>
    <property type="project" value="InterPro"/>
</dbReference>
<reference evidence="4" key="1">
    <citation type="submission" date="2010-10" db="EMBL/GenBank/DDBJ databases">
        <authorList>
            <consortium name="US DOE Joint Genome Institute (JGI-PGF)"/>
            <person name="Lucas S."/>
            <person name="Copeland A."/>
            <person name="Lapidus A."/>
            <person name="Bruce D."/>
            <person name="Goodwin L."/>
            <person name="Pitluck S."/>
            <person name="Kyrpides N."/>
            <person name="Mavromatis K."/>
            <person name="Detter J.C."/>
            <person name="Han C."/>
            <person name="Land M."/>
            <person name="Hauser L."/>
            <person name="Markowitz V."/>
            <person name="Cheng J.-F."/>
            <person name="Hugenholtz P."/>
            <person name="Woyke T."/>
            <person name="Wu D."/>
            <person name="Pukall R."/>
            <person name="Wahrenburg C."/>
            <person name="Brambilla E."/>
            <person name="Klenk H.-P."/>
            <person name="Eisen J.A."/>
        </authorList>
    </citation>
    <scope>NUCLEOTIDE SEQUENCE [LARGE SCALE GENOMIC DNA]</scope>
    <source>
        <strain evidence="4">DSM 13965</strain>
    </source>
</reference>
<dbReference type="GO" id="GO:0016020">
    <property type="term" value="C:membrane"/>
    <property type="evidence" value="ECO:0007669"/>
    <property type="project" value="InterPro"/>
</dbReference>
<feature type="transmembrane region" description="Helical" evidence="3">
    <location>
        <begin position="320"/>
        <end position="342"/>
    </location>
</feature>
<accession>K6P2J8</accession>
<dbReference type="PIRSF" id="PIRSF005690">
    <property type="entry name" value="GerBA"/>
    <property type="match status" value="1"/>
</dbReference>
<dbReference type="AlphaFoldDB" id="K6P2J8"/>
<keyword evidence="3" id="KW-0812">Transmembrane</keyword>
<evidence type="ECO:0000256" key="3">
    <source>
        <dbReference type="SAM" id="Phobius"/>
    </source>
</evidence>
<keyword evidence="3" id="KW-1133">Transmembrane helix</keyword>
<evidence type="ECO:0000256" key="2">
    <source>
        <dbReference type="ARBA" id="ARBA00023136"/>
    </source>
</evidence>
<dbReference type="EMBL" id="AENY02000002">
    <property type="protein sequence ID" value="EKP95295.1"/>
    <property type="molecule type" value="Genomic_DNA"/>
</dbReference>
<dbReference type="InterPro" id="IPR050768">
    <property type="entry name" value="UPF0353/GerABKA_families"/>
</dbReference>
<proteinExistence type="inferred from homology"/>
<feature type="transmembrane region" description="Helical" evidence="3">
    <location>
        <begin position="445"/>
        <end position="470"/>
    </location>
</feature>
<evidence type="ECO:0000313" key="5">
    <source>
        <dbReference type="Proteomes" id="UP000005710"/>
    </source>
</evidence>
<sequence length="526" mass="57480">MANRNLLDRLTQEIHTASSRLGAYLDGWAADRAAAEPLSHRLDETTRRLAALLGHASDLHIRHLRLRGQVRVAVAVIDGLAVDELIHRFVLVPLGSIPADVNTPDEVVRWLVRRGLQGTRLQQARLFDEVVRELHRGSAVVLVDSVDRALILDFSGFEHRLPEEPATEVVTRGPREGFTEVLRTNLAAVRRRLADHRLRVEDFEVGRLSHSRGALLYVLGRADPLLVQTLRRRLAAVDLDTVVDTSQLASFLSGRPWSPFMQYRSTERPDVCTAALAEGRVVLMLDGTPFALIVPATFWDLLQSPEDYYLRWPFGTAMRLLRLFAVLVSVSGLALYVAIVNYHHELIPTNLLVTILTSRAAVPYPTVVEAIILNVGFDLLREAGARMPRGIGGALSVVGALVVGEAMVRGGLASAPMVVLAATTAVATLSLPTFAVTVPFRLISYALLLLGSALGLFGIAVGVTAVVGHLSSLESVGRPFLAPLAPWRGEALLEDALVRLPWRRHRKQVPFVPVERSAGRAAEPGP</sequence>
<gene>
    <name evidence="4" type="ORF">ThesuDRAFT_01040</name>
</gene>
<evidence type="ECO:0000313" key="4">
    <source>
        <dbReference type="EMBL" id="EKP95295.1"/>
    </source>
</evidence>
<dbReference type="Proteomes" id="UP000005710">
    <property type="component" value="Unassembled WGS sequence"/>
</dbReference>
<reference evidence="4" key="2">
    <citation type="submission" date="2012-10" db="EMBL/GenBank/DDBJ databases">
        <title>Improved high-quality draft of Thermaerobacter subterraneus C21, DSM 13965.</title>
        <authorList>
            <consortium name="DOE Joint Genome Institute"/>
            <person name="Eisen J."/>
            <person name="Huntemann M."/>
            <person name="Wei C.-L."/>
            <person name="Han J."/>
            <person name="Detter J.C."/>
            <person name="Han C."/>
            <person name="Tapia R."/>
            <person name="Chen A."/>
            <person name="Kyrpides N."/>
            <person name="Mavromatis K."/>
            <person name="Markowitz V."/>
            <person name="Szeto E."/>
            <person name="Ivanova N."/>
            <person name="Mikhailova N."/>
            <person name="Ovchinnikova G."/>
            <person name="Pagani I."/>
            <person name="Pati A."/>
            <person name="Goodwin L."/>
            <person name="Nordberg H.P."/>
            <person name="Cantor M.N."/>
            <person name="Hua S.X."/>
            <person name="Woyke T."/>
            <person name="Eisen J."/>
            <person name="Klenk H.-P."/>
        </authorList>
    </citation>
    <scope>NUCLEOTIDE SEQUENCE [LARGE SCALE GENOMIC DNA]</scope>
    <source>
        <strain evidence="4">DSM 13965</strain>
    </source>
</reference>
<feature type="transmembrane region" description="Helical" evidence="3">
    <location>
        <begin position="392"/>
        <end position="412"/>
    </location>
</feature>
<feature type="transmembrane region" description="Helical" evidence="3">
    <location>
        <begin position="362"/>
        <end position="380"/>
    </location>
</feature>
<comment type="similarity">
    <text evidence="1">Belongs to the GerABKA family.</text>
</comment>